<dbReference type="Gene3D" id="3.90.180.10">
    <property type="entry name" value="Medium-chain alcohol dehydrogenases, catalytic domain"/>
    <property type="match status" value="1"/>
</dbReference>
<keyword evidence="2" id="KW-1185">Reference proteome</keyword>
<feature type="non-terminal residue" evidence="1">
    <location>
        <position position="1"/>
    </location>
</feature>
<organism evidence="1 2">
    <name type="scientific">Pisolithus tinctorius Marx 270</name>
    <dbReference type="NCBI Taxonomy" id="870435"/>
    <lineage>
        <taxon>Eukaryota</taxon>
        <taxon>Fungi</taxon>
        <taxon>Dikarya</taxon>
        <taxon>Basidiomycota</taxon>
        <taxon>Agaricomycotina</taxon>
        <taxon>Agaricomycetes</taxon>
        <taxon>Agaricomycetidae</taxon>
        <taxon>Boletales</taxon>
        <taxon>Sclerodermatineae</taxon>
        <taxon>Pisolithaceae</taxon>
        <taxon>Pisolithus</taxon>
    </lineage>
</organism>
<dbReference type="EMBL" id="KN831985">
    <property type="protein sequence ID" value="KIO01865.1"/>
    <property type="molecule type" value="Genomic_DNA"/>
</dbReference>
<evidence type="ECO:0000313" key="1">
    <source>
        <dbReference type="EMBL" id="KIO01865.1"/>
    </source>
</evidence>
<dbReference type="STRING" id="870435.A0A0C3NLS5"/>
<sequence length="69" mass="7430">NNLVLCSGCKGEVIAVGVDVKWWKDGDCICPNFALEHICGDLMEEIKASALSGDTDGVLRKYINVPAYA</sequence>
<dbReference type="OrthoDB" id="3509362at2759"/>
<accession>A0A0C3NLS5</accession>
<name>A0A0C3NLS5_PISTI</name>
<protein>
    <submittedName>
        <fullName evidence="1">Uncharacterized protein</fullName>
    </submittedName>
</protein>
<proteinExistence type="predicted"/>
<dbReference type="AlphaFoldDB" id="A0A0C3NLS5"/>
<dbReference type="SUPFAM" id="SSF50129">
    <property type="entry name" value="GroES-like"/>
    <property type="match status" value="1"/>
</dbReference>
<dbReference type="InterPro" id="IPR011032">
    <property type="entry name" value="GroES-like_sf"/>
</dbReference>
<gene>
    <name evidence="1" type="ORF">M404DRAFT_65841</name>
</gene>
<reference evidence="1 2" key="1">
    <citation type="submission" date="2014-04" db="EMBL/GenBank/DDBJ databases">
        <authorList>
            <consortium name="DOE Joint Genome Institute"/>
            <person name="Kuo A."/>
            <person name="Kohler A."/>
            <person name="Costa M.D."/>
            <person name="Nagy L.G."/>
            <person name="Floudas D."/>
            <person name="Copeland A."/>
            <person name="Barry K.W."/>
            <person name="Cichocki N."/>
            <person name="Veneault-Fourrey C."/>
            <person name="LaButti K."/>
            <person name="Lindquist E.A."/>
            <person name="Lipzen A."/>
            <person name="Lundell T."/>
            <person name="Morin E."/>
            <person name="Murat C."/>
            <person name="Sun H."/>
            <person name="Tunlid A."/>
            <person name="Henrissat B."/>
            <person name="Grigoriev I.V."/>
            <person name="Hibbett D.S."/>
            <person name="Martin F."/>
            <person name="Nordberg H.P."/>
            <person name="Cantor M.N."/>
            <person name="Hua S.X."/>
        </authorList>
    </citation>
    <scope>NUCLEOTIDE SEQUENCE [LARGE SCALE GENOMIC DNA]</scope>
    <source>
        <strain evidence="1 2">Marx 270</strain>
    </source>
</reference>
<reference evidence="2" key="2">
    <citation type="submission" date="2015-01" db="EMBL/GenBank/DDBJ databases">
        <title>Evolutionary Origins and Diversification of the Mycorrhizal Mutualists.</title>
        <authorList>
            <consortium name="DOE Joint Genome Institute"/>
            <consortium name="Mycorrhizal Genomics Consortium"/>
            <person name="Kohler A."/>
            <person name="Kuo A."/>
            <person name="Nagy L.G."/>
            <person name="Floudas D."/>
            <person name="Copeland A."/>
            <person name="Barry K.W."/>
            <person name="Cichocki N."/>
            <person name="Veneault-Fourrey C."/>
            <person name="LaButti K."/>
            <person name="Lindquist E.A."/>
            <person name="Lipzen A."/>
            <person name="Lundell T."/>
            <person name="Morin E."/>
            <person name="Murat C."/>
            <person name="Riley R."/>
            <person name="Ohm R."/>
            <person name="Sun H."/>
            <person name="Tunlid A."/>
            <person name="Henrissat B."/>
            <person name="Grigoriev I.V."/>
            <person name="Hibbett D.S."/>
            <person name="Martin F."/>
        </authorList>
    </citation>
    <scope>NUCLEOTIDE SEQUENCE [LARGE SCALE GENOMIC DNA]</scope>
    <source>
        <strain evidence="2">Marx 270</strain>
    </source>
</reference>
<dbReference type="Proteomes" id="UP000054217">
    <property type="component" value="Unassembled WGS sequence"/>
</dbReference>
<feature type="non-terminal residue" evidence="1">
    <location>
        <position position="69"/>
    </location>
</feature>
<dbReference type="InParanoid" id="A0A0C3NLS5"/>
<dbReference type="HOGENOM" id="CLU_2782912_0_0_1"/>
<evidence type="ECO:0000313" key="2">
    <source>
        <dbReference type="Proteomes" id="UP000054217"/>
    </source>
</evidence>